<dbReference type="EMBL" id="BARW01012033">
    <property type="protein sequence ID" value="GAI79642.1"/>
    <property type="molecule type" value="Genomic_DNA"/>
</dbReference>
<feature type="non-terminal residue" evidence="2">
    <location>
        <position position="1"/>
    </location>
</feature>
<dbReference type="Gene3D" id="3.40.140.40">
    <property type="entry name" value="Domain of unknown function (DUF1846), C-terminal subdomain"/>
    <property type="match status" value="1"/>
</dbReference>
<gene>
    <name evidence="2" type="ORF">S12H4_22900</name>
</gene>
<organism evidence="2">
    <name type="scientific">marine sediment metagenome</name>
    <dbReference type="NCBI Taxonomy" id="412755"/>
    <lineage>
        <taxon>unclassified sequences</taxon>
        <taxon>metagenomes</taxon>
        <taxon>ecological metagenomes</taxon>
    </lineage>
</organism>
<sequence length="49" mass="5302">LALERLGEFKGCEVHMTHIPTPGDEAGLRKLGVNLTSDPNFSSNSLFMA</sequence>
<protein>
    <recommendedName>
        <fullName evidence="1">DUF1846 domain-containing protein</fullName>
    </recommendedName>
</protein>
<name>X1RFZ3_9ZZZZ</name>
<proteinExistence type="predicted"/>
<accession>X1RFZ3</accession>
<evidence type="ECO:0000259" key="1">
    <source>
        <dbReference type="Pfam" id="PF20921"/>
    </source>
</evidence>
<evidence type="ECO:0000313" key="2">
    <source>
        <dbReference type="EMBL" id="GAI79642.1"/>
    </source>
</evidence>
<feature type="domain" description="DUF1846" evidence="1">
    <location>
        <begin position="2"/>
        <end position="47"/>
    </location>
</feature>
<dbReference type="InterPro" id="IPR048441">
    <property type="entry name" value="DUF1846_C"/>
</dbReference>
<dbReference type="Pfam" id="PF20921">
    <property type="entry name" value="DUF1846_C"/>
    <property type="match status" value="1"/>
</dbReference>
<comment type="caution">
    <text evidence="2">The sequence shown here is derived from an EMBL/GenBank/DDBJ whole genome shotgun (WGS) entry which is preliminary data.</text>
</comment>
<reference evidence="2" key="1">
    <citation type="journal article" date="2014" name="Front. Microbiol.">
        <title>High frequency of phylogenetically diverse reductive dehalogenase-homologous genes in deep subseafloor sedimentary metagenomes.</title>
        <authorList>
            <person name="Kawai M."/>
            <person name="Futagami T."/>
            <person name="Toyoda A."/>
            <person name="Takaki Y."/>
            <person name="Nishi S."/>
            <person name="Hori S."/>
            <person name="Arai W."/>
            <person name="Tsubouchi T."/>
            <person name="Morono Y."/>
            <person name="Uchiyama I."/>
            <person name="Ito T."/>
            <person name="Fujiyama A."/>
            <person name="Inagaki F."/>
            <person name="Takami H."/>
        </authorList>
    </citation>
    <scope>NUCLEOTIDE SEQUENCE</scope>
    <source>
        <strain evidence="2">Expedition CK06-06</strain>
    </source>
</reference>
<dbReference type="AlphaFoldDB" id="X1RFZ3"/>